<feature type="region of interest" description="Disordered" evidence="2">
    <location>
        <begin position="1"/>
        <end position="23"/>
    </location>
</feature>
<reference evidence="3" key="1">
    <citation type="submission" date="2023-03" db="EMBL/GenBank/DDBJ databases">
        <title>Massive genome expansion in bonnet fungi (Mycena s.s.) driven by repeated elements and novel gene families across ecological guilds.</title>
        <authorList>
            <consortium name="Lawrence Berkeley National Laboratory"/>
            <person name="Harder C.B."/>
            <person name="Miyauchi S."/>
            <person name="Viragh M."/>
            <person name="Kuo A."/>
            <person name="Thoen E."/>
            <person name="Andreopoulos B."/>
            <person name="Lu D."/>
            <person name="Skrede I."/>
            <person name="Drula E."/>
            <person name="Henrissat B."/>
            <person name="Morin E."/>
            <person name="Kohler A."/>
            <person name="Barry K."/>
            <person name="LaButti K."/>
            <person name="Morin E."/>
            <person name="Salamov A."/>
            <person name="Lipzen A."/>
            <person name="Mereny Z."/>
            <person name="Hegedus B."/>
            <person name="Baldrian P."/>
            <person name="Stursova M."/>
            <person name="Weitz H."/>
            <person name="Taylor A."/>
            <person name="Grigoriev I.V."/>
            <person name="Nagy L.G."/>
            <person name="Martin F."/>
            <person name="Kauserud H."/>
        </authorList>
    </citation>
    <scope>NUCLEOTIDE SEQUENCE</scope>
    <source>
        <strain evidence="3">CBHHK067</strain>
    </source>
</reference>
<gene>
    <name evidence="3" type="ORF">B0H17DRAFT_1132379</name>
</gene>
<dbReference type="PANTHER" id="PTHR21732">
    <property type="entry name" value="MYB/SANT-LIKE DNA-BINDING DOMAIN-CONTAINING PROTEIN 4"/>
    <property type="match status" value="1"/>
</dbReference>
<dbReference type="SUPFAM" id="SSF57997">
    <property type="entry name" value="Tropomyosin"/>
    <property type="match status" value="1"/>
</dbReference>
<evidence type="ECO:0000313" key="4">
    <source>
        <dbReference type="Proteomes" id="UP001221757"/>
    </source>
</evidence>
<sequence>MRAVDGYEIGSAGVRDGGQLPRESTMGYKKGIGVLPWGEEKVLDAPGRDAVDGDEARVDVDEARVDVDEARVDVDEARVDVDEARVDVDEARVDVDEARVDVDEARVDVDEARVDVDEARVDVDEARVDVDEARVDVDGSWTTDRTMRLDGTRVWIGWAGWDKGLLLGAMKVIYRQK</sequence>
<dbReference type="InterPro" id="IPR026162">
    <property type="entry name" value="MSANTD4"/>
</dbReference>
<proteinExistence type="predicted"/>
<dbReference type="Gene3D" id="1.20.120.330">
    <property type="entry name" value="Nucleotidyltransferases domain 2"/>
    <property type="match status" value="1"/>
</dbReference>
<protein>
    <submittedName>
        <fullName evidence="3">Uncharacterized protein</fullName>
    </submittedName>
</protein>
<evidence type="ECO:0000256" key="2">
    <source>
        <dbReference type="SAM" id="MobiDB-lite"/>
    </source>
</evidence>
<organism evidence="3 4">
    <name type="scientific">Mycena rosella</name>
    <name type="common">Pink bonnet</name>
    <name type="synonym">Agaricus rosellus</name>
    <dbReference type="NCBI Taxonomy" id="1033263"/>
    <lineage>
        <taxon>Eukaryota</taxon>
        <taxon>Fungi</taxon>
        <taxon>Dikarya</taxon>
        <taxon>Basidiomycota</taxon>
        <taxon>Agaricomycotina</taxon>
        <taxon>Agaricomycetes</taxon>
        <taxon>Agaricomycetidae</taxon>
        <taxon>Agaricales</taxon>
        <taxon>Marasmiineae</taxon>
        <taxon>Mycenaceae</taxon>
        <taxon>Mycena</taxon>
    </lineage>
</organism>
<dbReference type="AlphaFoldDB" id="A0AAD7DM96"/>
<comment type="caution">
    <text evidence="3">The sequence shown here is derived from an EMBL/GenBank/DDBJ whole genome shotgun (WGS) entry which is preliminary data.</text>
</comment>
<dbReference type="EMBL" id="JARKIE010000045">
    <property type="protein sequence ID" value="KAJ7693581.1"/>
    <property type="molecule type" value="Genomic_DNA"/>
</dbReference>
<dbReference type="PANTHER" id="PTHR21732:SF0">
    <property type="entry name" value="MYB_SANT-LIKE DNA-BINDING DOMAIN-CONTAINING PROTEIN 4"/>
    <property type="match status" value="1"/>
</dbReference>
<dbReference type="Proteomes" id="UP001221757">
    <property type="component" value="Unassembled WGS sequence"/>
</dbReference>
<evidence type="ECO:0000256" key="1">
    <source>
        <dbReference type="SAM" id="Coils"/>
    </source>
</evidence>
<name>A0AAD7DM96_MYCRO</name>
<keyword evidence="4" id="KW-1185">Reference proteome</keyword>
<accession>A0AAD7DM96</accession>
<keyword evidence="1" id="KW-0175">Coiled coil</keyword>
<evidence type="ECO:0000313" key="3">
    <source>
        <dbReference type="EMBL" id="KAJ7693581.1"/>
    </source>
</evidence>
<feature type="coiled-coil region" evidence="1">
    <location>
        <begin position="60"/>
        <end position="136"/>
    </location>
</feature>